<dbReference type="InterPro" id="IPR027640">
    <property type="entry name" value="Kinesin-like_fam"/>
</dbReference>
<dbReference type="PANTHER" id="PTHR24115:SF1008">
    <property type="entry name" value="KINESIN-LIKE PROTEIN SUBITO"/>
    <property type="match status" value="1"/>
</dbReference>
<evidence type="ECO:0000313" key="11">
    <source>
        <dbReference type="Proteomes" id="UP001152562"/>
    </source>
</evidence>
<dbReference type="InterPro" id="IPR027417">
    <property type="entry name" value="P-loop_NTPase"/>
</dbReference>
<evidence type="ECO:0000256" key="7">
    <source>
        <dbReference type="PROSITE-ProRule" id="PRU00283"/>
    </source>
</evidence>
<keyword evidence="5 7" id="KW-0505">Motor protein</keyword>
<protein>
    <recommendedName>
        <fullName evidence="9">Kinesin motor domain-containing protein</fullName>
    </recommendedName>
</protein>
<evidence type="ECO:0000313" key="10">
    <source>
        <dbReference type="EMBL" id="CAH4038713.1"/>
    </source>
</evidence>
<dbReference type="GO" id="GO:0005524">
    <property type="term" value="F:ATP binding"/>
    <property type="evidence" value="ECO:0007669"/>
    <property type="project" value="UniProtKB-UniRule"/>
</dbReference>
<comment type="subcellular location">
    <subcellularLocation>
        <location evidence="1">Cytoplasm</location>
        <location evidence="1">Cytoskeleton</location>
    </subcellularLocation>
</comment>
<evidence type="ECO:0000256" key="1">
    <source>
        <dbReference type="ARBA" id="ARBA00004245"/>
    </source>
</evidence>
<keyword evidence="3 7" id="KW-0547">Nucleotide-binding</keyword>
<accession>A0A9P0XJE6</accession>
<dbReference type="Pfam" id="PF00225">
    <property type="entry name" value="Kinesin"/>
    <property type="match status" value="1"/>
</dbReference>
<dbReference type="InterPro" id="IPR001752">
    <property type="entry name" value="Kinesin_motor_dom"/>
</dbReference>
<sequence>MRGRLQKGTNLMDLFEEESRCNKQKLVQVYLRLKPCTIPSNLYEVRGDRYLITSLDTTAAGNGRKTQRPVSKMYTFSHIFTEAVSQTEIFDHVVKDNLKKLPEGQSFTLLTYGASGSGKTFTLMGNVASPGLVPRSLEYLFNNVKVQMHPVYKPAEKGFDSLSNSSQEYELLFVKRLRTSSASLRDKYRRMSSQLRTDLSGSALNLSKSKHYVWISFIEIYNEGIYDLLAGSHHRAAKLVIREDKKGNVYVVGATQAFVRSGEEAYDVMVAGKHNLQVAATGVHAQSSRSHCIFTITMLTEDDGRIVTSCVRLCDLAGTERARRTRNTGARMKESRAINTSLHVLERCLHSLRRKQAVANRAVVPYRESKLTRLLGAGLSGTRGESVTVVITLNPSPEYADETRHVLQLAAVAKDLQINNTVSDDLSSRESSTHDLNNSVCAELMKLRSCNERLNVELLQSQNFIKKMTALVVEKKATNAATTRELVDLEKESSRQFYAPQIEALKREIKELREKYEEIISDLKEKIGPKGIKINQLMTEIATLKEKLTTRELACARAEEEIQYLRACIEERDGIEDVSNDYMSITESDSDEEQYELCNESLEPTFKKEDIKRTRLLRQSLVIDDNNETDNVLRNWMTR</sequence>
<feature type="domain" description="Kinesin motor" evidence="9">
    <location>
        <begin position="26"/>
        <end position="416"/>
    </location>
</feature>
<dbReference type="InterPro" id="IPR036961">
    <property type="entry name" value="Kinesin_motor_dom_sf"/>
</dbReference>
<feature type="binding site" evidence="7">
    <location>
        <begin position="113"/>
        <end position="120"/>
    </location>
    <ligand>
        <name>ATP</name>
        <dbReference type="ChEBI" id="CHEBI:30616"/>
    </ligand>
</feature>
<evidence type="ECO:0000256" key="2">
    <source>
        <dbReference type="ARBA" id="ARBA00022701"/>
    </source>
</evidence>
<keyword evidence="6" id="KW-0206">Cytoskeleton</keyword>
<gene>
    <name evidence="10" type="ORF">PIBRA_LOCUS14222</name>
</gene>
<evidence type="ECO:0000259" key="9">
    <source>
        <dbReference type="PROSITE" id="PS50067"/>
    </source>
</evidence>
<name>A0A9P0XJE6_PIEBR</name>
<keyword evidence="4 7" id="KW-0067">ATP-binding</keyword>
<feature type="coiled-coil region" evidence="8">
    <location>
        <begin position="472"/>
        <end position="561"/>
    </location>
</feature>
<dbReference type="Gene3D" id="1.20.5.1700">
    <property type="match status" value="1"/>
</dbReference>
<evidence type="ECO:0000256" key="8">
    <source>
        <dbReference type="SAM" id="Coils"/>
    </source>
</evidence>
<evidence type="ECO:0000256" key="3">
    <source>
        <dbReference type="ARBA" id="ARBA00022741"/>
    </source>
</evidence>
<dbReference type="GO" id="GO:0003777">
    <property type="term" value="F:microtubule motor activity"/>
    <property type="evidence" value="ECO:0007669"/>
    <property type="project" value="InterPro"/>
</dbReference>
<comment type="similarity">
    <text evidence="7">Belongs to the TRAFAC class myosin-kinesin ATPase superfamily. Kinesin family.</text>
</comment>
<dbReference type="GO" id="GO:0007018">
    <property type="term" value="P:microtubule-based movement"/>
    <property type="evidence" value="ECO:0007669"/>
    <property type="project" value="InterPro"/>
</dbReference>
<dbReference type="Gene3D" id="3.40.850.10">
    <property type="entry name" value="Kinesin motor domain"/>
    <property type="match status" value="1"/>
</dbReference>
<dbReference type="GO" id="GO:0005634">
    <property type="term" value="C:nucleus"/>
    <property type="evidence" value="ECO:0007669"/>
    <property type="project" value="TreeGrafter"/>
</dbReference>
<evidence type="ECO:0000256" key="4">
    <source>
        <dbReference type="ARBA" id="ARBA00022840"/>
    </source>
</evidence>
<keyword evidence="8" id="KW-0175">Coiled coil</keyword>
<reference evidence="10" key="1">
    <citation type="submission" date="2022-05" db="EMBL/GenBank/DDBJ databases">
        <authorList>
            <person name="Okamura Y."/>
        </authorList>
    </citation>
    <scope>NUCLEOTIDE SEQUENCE</scope>
</reference>
<proteinExistence type="inferred from homology"/>
<dbReference type="EMBL" id="CALOZG010000087">
    <property type="protein sequence ID" value="CAH4038713.1"/>
    <property type="molecule type" value="Genomic_DNA"/>
</dbReference>
<dbReference type="Proteomes" id="UP001152562">
    <property type="component" value="Unassembled WGS sequence"/>
</dbReference>
<dbReference type="SMART" id="SM00129">
    <property type="entry name" value="KISc"/>
    <property type="match status" value="1"/>
</dbReference>
<dbReference type="PANTHER" id="PTHR24115">
    <property type="entry name" value="KINESIN-RELATED"/>
    <property type="match status" value="1"/>
</dbReference>
<dbReference type="SUPFAM" id="SSF52540">
    <property type="entry name" value="P-loop containing nucleoside triphosphate hydrolases"/>
    <property type="match status" value="1"/>
</dbReference>
<dbReference type="GO" id="GO:0005874">
    <property type="term" value="C:microtubule"/>
    <property type="evidence" value="ECO:0007669"/>
    <property type="project" value="UniProtKB-KW"/>
</dbReference>
<dbReference type="AlphaFoldDB" id="A0A9P0XJE6"/>
<dbReference type="GO" id="GO:0016887">
    <property type="term" value="F:ATP hydrolysis activity"/>
    <property type="evidence" value="ECO:0007669"/>
    <property type="project" value="TreeGrafter"/>
</dbReference>
<comment type="caution">
    <text evidence="10">The sequence shown here is derived from an EMBL/GenBank/DDBJ whole genome shotgun (WGS) entry which is preliminary data.</text>
</comment>
<organism evidence="10 11">
    <name type="scientific">Pieris brassicae</name>
    <name type="common">White butterfly</name>
    <name type="synonym">Large white butterfly</name>
    <dbReference type="NCBI Taxonomy" id="7116"/>
    <lineage>
        <taxon>Eukaryota</taxon>
        <taxon>Metazoa</taxon>
        <taxon>Ecdysozoa</taxon>
        <taxon>Arthropoda</taxon>
        <taxon>Hexapoda</taxon>
        <taxon>Insecta</taxon>
        <taxon>Pterygota</taxon>
        <taxon>Neoptera</taxon>
        <taxon>Endopterygota</taxon>
        <taxon>Lepidoptera</taxon>
        <taxon>Glossata</taxon>
        <taxon>Ditrysia</taxon>
        <taxon>Papilionoidea</taxon>
        <taxon>Pieridae</taxon>
        <taxon>Pierinae</taxon>
        <taxon>Pieris</taxon>
    </lineage>
</organism>
<dbReference type="GO" id="GO:0008017">
    <property type="term" value="F:microtubule binding"/>
    <property type="evidence" value="ECO:0007669"/>
    <property type="project" value="InterPro"/>
</dbReference>
<dbReference type="GO" id="GO:0005871">
    <property type="term" value="C:kinesin complex"/>
    <property type="evidence" value="ECO:0007669"/>
    <property type="project" value="TreeGrafter"/>
</dbReference>
<dbReference type="PRINTS" id="PR00380">
    <property type="entry name" value="KINESINHEAVY"/>
</dbReference>
<keyword evidence="11" id="KW-1185">Reference proteome</keyword>
<dbReference type="PROSITE" id="PS50067">
    <property type="entry name" value="KINESIN_MOTOR_2"/>
    <property type="match status" value="1"/>
</dbReference>
<evidence type="ECO:0000256" key="6">
    <source>
        <dbReference type="ARBA" id="ARBA00023212"/>
    </source>
</evidence>
<keyword evidence="2" id="KW-0493">Microtubule</keyword>
<evidence type="ECO:0000256" key="5">
    <source>
        <dbReference type="ARBA" id="ARBA00023175"/>
    </source>
</evidence>
<keyword evidence="6" id="KW-0963">Cytoplasm</keyword>